<accession>A0A2P6TDZ2</accession>
<evidence type="ECO:0000313" key="10">
    <source>
        <dbReference type="Proteomes" id="UP000239899"/>
    </source>
</evidence>
<comment type="caution">
    <text evidence="9">The sequence shown here is derived from an EMBL/GenBank/DDBJ whole genome shotgun (WGS) entry which is preliminary data.</text>
</comment>
<name>A0A2P6TDZ2_CHLSO</name>
<dbReference type="EMBL" id="LHPG02000021">
    <property type="protein sequence ID" value="PRW20866.1"/>
    <property type="molecule type" value="Genomic_DNA"/>
</dbReference>
<reference evidence="9 10" key="1">
    <citation type="journal article" date="2018" name="Plant J.">
        <title>Genome sequences of Chlorella sorokiniana UTEX 1602 and Micractinium conductrix SAG 241.80: implications to maltose excretion by a green alga.</title>
        <authorList>
            <person name="Arriola M.B."/>
            <person name="Velmurugan N."/>
            <person name="Zhang Y."/>
            <person name="Plunkett M.H."/>
            <person name="Hondzo H."/>
            <person name="Barney B.M."/>
        </authorList>
    </citation>
    <scope>NUCLEOTIDE SEQUENCE [LARGE SCALE GENOMIC DNA]</scope>
    <source>
        <strain evidence="10">UTEX 1602</strain>
    </source>
</reference>
<dbReference type="GO" id="GO:0005886">
    <property type="term" value="C:plasma membrane"/>
    <property type="evidence" value="ECO:0007669"/>
    <property type="project" value="UniProtKB-SubCell"/>
</dbReference>
<evidence type="ECO:0000256" key="5">
    <source>
        <dbReference type="ARBA" id="ARBA00022989"/>
    </source>
</evidence>
<organism evidence="9 10">
    <name type="scientific">Chlorella sorokiniana</name>
    <name type="common">Freshwater green alga</name>
    <dbReference type="NCBI Taxonomy" id="3076"/>
    <lineage>
        <taxon>Eukaryota</taxon>
        <taxon>Viridiplantae</taxon>
        <taxon>Chlorophyta</taxon>
        <taxon>core chlorophytes</taxon>
        <taxon>Trebouxiophyceae</taxon>
        <taxon>Chlorellales</taxon>
        <taxon>Chlorellaceae</taxon>
        <taxon>Chlorella clade</taxon>
        <taxon>Chlorella</taxon>
    </lineage>
</organism>
<dbReference type="AlphaFoldDB" id="A0A2P6TDZ2"/>
<comment type="subcellular location">
    <subcellularLocation>
        <location evidence="1">Cell membrane</location>
        <topology evidence="1">Multi-pass membrane protein</topology>
    </subcellularLocation>
</comment>
<dbReference type="STRING" id="3076.A0A2P6TDZ2"/>
<protein>
    <submittedName>
        <fullName evidence="9">UPF0187 chloroplastic</fullName>
    </submittedName>
</protein>
<sequence length="304" mass="33560">MAVAVALGLYATFAEPHGAPKLSNHAGLILPFQLTSFALSLLMLFRTNSSYGRWWEARTLWGSAYITCRSIMRLCICYVGRDSPHLLPALHRWNAAFTPALATLLRQKEHYLDDHLSAVLAEAELEWLRKRGSPPIAALQVLSSLLNQATGLSDIERQQIEALINHCDTITGGCERIFRQPIPHAWNRHTLRFLLVYVTFLPFAFWPIFSWATVPVMGVLTFLLAGVENIGTQTEEPSRTLPLNQICAATIRNITLMMDDCHSVAGLAASAADVAAVAAAWDSNPAHSPTKIVPPAAASRQWRV</sequence>
<keyword evidence="7 8" id="KW-0472">Membrane</keyword>
<evidence type="ECO:0000256" key="7">
    <source>
        <dbReference type="ARBA" id="ARBA00023136"/>
    </source>
</evidence>
<keyword evidence="6" id="KW-0406">Ion transport</keyword>
<dbReference type="PANTHER" id="PTHR33281:SF19">
    <property type="entry name" value="VOLTAGE-DEPENDENT ANION CHANNEL-FORMING PROTEIN YNEE"/>
    <property type="match status" value="1"/>
</dbReference>
<dbReference type="GO" id="GO:0005254">
    <property type="term" value="F:chloride channel activity"/>
    <property type="evidence" value="ECO:0007669"/>
    <property type="project" value="InterPro"/>
</dbReference>
<dbReference type="InterPro" id="IPR044669">
    <property type="entry name" value="YneE/VCCN1/2-like"/>
</dbReference>
<feature type="transmembrane region" description="Helical" evidence="8">
    <location>
        <begin position="194"/>
        <end position="227"/>
    </location>
</feature>
<evidence type="ECO:0000256" key="3">
    <source>
        <dbReference type="ARBA" id="ARBA00022475"/>
    </source>
</evidence>
<evidence type="ECO:0000313" key="9">
    <source>
        <dbReference type="EMBL" id="PRW20866.1"/>
    </source>
</evidence>
<dbReference type="PANTHER" id="PTHR33281">
    <property type="entry name" value="UPF0187 PROTEIN YNEE"/>
    <property type="match status" value="1"/>
</dbReference>
<evidence type="ECO:0000256" key="8">
    <source>
        <dbReference type="SAM" id="Phobius"/>
    </source>
</evidence>
<feature type="transmembrane region" description="Helical" evidence="8">
    <location>
        <begin position="24"/>
        <end position="45"/>
    </location>
</feature>
<dbReference type="Proteomes" id="UP000239899">
    <property type="component" value="Unassembled WGS sequence"/>
</dbReference>
<keyword evidence="10" id="KW-1185">Reference proteome</keyword>
<evidence type="ECO:0000256" key="2">
    <source>
        <dbReference type="ARBA" id="ARBA00022448"/>
    </source>
</evidence>
<dbReference type="Pfam" id="PF25539">
    <property type="entry name" value="Bestrophin_2"/>
    <property type="match status" value="1"/>
</dbReference>
<evidence type="ECO:0000256" key="1">
    <source>
        <dbReference type="ARBA" id="ARBA00004651"/>
    </source>
</evidence>
<gene>
    <name evidence="9" type="ORF">C2E21_8657</name>
</gene>
<keyword evidence="4 8" id="KW-0812">Transmembrane</keyword>
<keyword evidence="5 8" id="KW-1133">Transmembrane helix</keyword>
<dbReference type="OrthoDB" id="506538at2759"/>
<proteinExistence type="predicted"/>
<evidence type="ECO:0000256" key="4">
    <source>
        <dbReference type="ARBA" id="ARBA00022692"/>
    </source>
</evidence>
<evidence type="ECO:0000256" key="6">
    <source>
        <dbReference type="ARBA" id="ARBA00023065"/>
    </source>
</evidence>
<keyword evidence="3" id="KW-1003">Cell membrane</keyword>
<keyword evidence="2" id="KW-0813">Transport</keyword>